<name>A0A4Y7T118_COPMI</name>
<feature type="region of interest" description="Disordered" evidence="1">
    <location>
        <begin position="327"/>
        <end position="362"/>
    </location>
</feature>
<sequence>MAPLQALSIPQQEYSIVRLTIQDCEQPRPARSAAHEKPSGEHPSCKRCVSKSLVCEYAKEGRVRGPNKPKTKPLAIISSEEQLSTTNTRNRSSSTNASSTGSAEYYDIGQILTSLRDPRPSVSQSGMAGIAQLDSTSNHYQQAAYYPISGSSQSHRDLPCHLATNEQPQDSSTPPTFPHSYPMSEPVAIPQYQPMYIHPDPSAFLPDNHQSRPEFLLAQAQSSPLFPAQQTRTQHDGSPSSTSFETPHSYNRYRVPPEDSNTIYRHGYPTQDATASIEGLYPHSTTSRYGVQVEYSGAFEGTQQFQDASGGSSLNLTPLTPAWRELGGSGVSSSVSESFTAPISSGSSPTTTESPFSTSHSFAVPGQLGRVASLSLKSPQPQPDVQNMSLPPGALADPHRTNATGSRSVGLFEGENRSGEPEAPLHLMALGYH</sequence>
<accession>A0A4Y7T118</accession>
<feature type="region of interest" description="Disordered" evidence="1">
    <location>
        <begin position="26"/>
        <end position="46"/>
    </location>
</feature>
<proteinExistence type="predicted"/>
<evidence type="ECO:0000313" key="2">
    <source>
        <dbReference type="EMBL" id="TEB27857.1"/>
    </source>
</evidence>
<protein>
    <submittedName>
        <fullName evidence="2">Uncharacterized protein</fullName>
    </submittedName>
</protein>
<feature type="compositionally biased region" description="Low complexity" evidence="1">
    <location>
        <begin position="84"/>
        <end position="101"/>
    </location>
</feature>
<feature type="region of interest" description="Disordered" evidence="1">
    <location>
        <begin position="376"/>
        <end position="422"/>
    </location>
</feature>
<organism evidence="2 3">
    <name type="scientific">Coprinellus micaceus</name>
    <name type="common">Glistening ink-cap mushroom</name>
    <name type="synonym">Coprinus micaceus</name>
    <dbReference type="NCBI Taxonomy" id="71717"/>
    <lineage>
        <taxon>Eukaryota</taxon>
        <taxon>Fungi</taxon>
        <taxon>Dikarya</taxon>
        <taxon>Basidiomycota</taxon>
        <taxon>Agaricomycotina</taxon>
        <taxon>Agaricomycetes</taxon>
        <taxon>Agaricomycetidae</taxon>
        <taxon>Agaricales</taxon>
        <taxon>Agaricineae</taxon>
        <taxon>Psathyrellaceae</taxon>
        <taxon>Coprinellus</taxon>
    </lineage>
</organism>
<dbReference type="STRING" id="71717.A0A4Y7T118"/>
<gene>
    <name evidence="2" type="ORF">FA13DRAFT_1794365</name>
</gene>
<feature type="compositionally biased region" description="Polar residues" evidence="1">
    <location>
        <begin position="227"/>
        <end position="249"/>
    </location>
</feature>
<dbReference type="Proteomes" id="UP000298030">
    <property type="component" value="Unassembled WGS sequence"/>
</dbReference>
<feature type="region of interest" description="Disordered" evidence="1">
    <location>
        <begin position="63"/>
        <end position="101"/>
    </location>
</feature>
<dbReference type="OrthoDB" id="2399539at2759"/>
<keyword evidence="3" id="KW-1185">Reference proteome</keyword>
<dbReference type="AlphaFoldDB" id="A0A4Y7T118"/>
<feature type="region of interest" description="Disordered" evidence="1">
    <location>
        <begin position="150"/>
        <end position="181"/>
    </location>
</feature>
<evidence type="ECO:0000313" key="3">
    <source>
        <dbReference type="Proteomes" id="UP000298030"/>
    </source>
</evidence>
<feature type="compositionally biased region" description="Polar residues" evidence="1">
    <location>
        <begin position="376"/>
        <end position="389"/>
    </location>
</feature>
<feature type="compositionally biased region" description="Polar residues" evidence="1">
    <location>
        <begin position="164"/>
        <end position="174"/>
    </location>
</feature>
<feature type="compositionally biased region" description="Low complexity" evidence="1">
    <location>
        <begin position="331"/>
        <end position="361"/>
    </location>
</feature>
<comment type="caution">
    <text evidence="2">The sequence shown here is derived from an EMBL/GenBank/DDBJ whole genome shotgun (WGS) entry which is preliminary data.</text>
</comment>
<feature type="compositionally biased region" description="Basic and acidic residues" evidence="1">
    <location>
        <begin position="26"/>
        <end position="44"/>
    </location>
</feature>
<reference evidence="2 3" key="1">
    <citation type="journal article" date="2019" name="Nat. Ecol. Evol.">
        <title>Megaphylogeny resolves global patterns of mushroom evolution.</title>
        <authorList>
            <person name="Varga T."/>
            <person name="Krizsan K."/>
            <person name="Foldi C."/>
            <person name="Dima B."/>
            <person name="Sanchez-Garcia M."/>
            <person name="Sanchez-Ramirez S."/>
            <person name="Szollosi G.J."/>
            <person name="Szarkandi J.G."/>
            <person name="Papp V."/>
            <person name="Albert L."/>
            <person name="Andreopoulos W."/>
            <person name="Angelini C."/>
            <person name="Antonin V."/>
            <person name="Barry K.W."/>
            <person name="Bougher N.L."/>
            <person name="Buchanan P."/>
            <person name="Buyck B."/>
            <person name="Bense V."/>
            <person name="Catcheside P."/>
            <person name="Chovatia M."/>
            <person name="Cooper J."/>
            <person name="Damon W."/>
            <person name="Desjardin D."/>
            <person name="Finy P."/>
            <person name="Geml J."/>
            <person name="Haridas S."/>
            <person name="Hughes K."/>
            <person name="Justo A."/>
            <person name="Karasinski D."/>
            <person name="Kautmanova I."/>
            <person name="Kiss B."/>
            <person name="Kocsube S."/>
            <person name="Kotiranta H."/>
            <person name="LaButti K.M."/>
            <person name="Lechner B.E."/>
            <person name="Liimatainen K."/>
            <person name="Lipzen A."/>
            <person name="Lukacs Z."/>
            <person name="Mihaltcheva S."/>
            <person name="Morgado L.N."/>
            <person name="Niskanen T."/>
            <person name="Noordeloos M.E."/>
            <person name="Ohm R.A."/>
            <person name="Ortiz-Santana B."/>
            <person name="Ovrebo C."/>
            <person name="Racz N."/>
            <person name="Riley R."/>
            <person name="Savchenko A."/>
            <person name="Shiryaev A."/>
            <person name="Soop K."/>
            <person name="Spirin V."/>
            <person name="Szebenyi C."/>
            <person name="Tomsovsky M."/>
            <person name="Tulloss R.E."/>
            <person name="Uehling J."/>
            <person name="Grigoriev I.V."/>
            <person name="Vagvolgyi C."/>
            <person name="Papp T."/>
            <person name="Martin F.M."/>
            <person name="Miettinen O."/>
            <person name="Hibbett D.S."/>
            <person name="Nagy L.G."/>
        </authorList>
    </citation>
    <scope>NUCLEOTIDE SEQUENCE [LARGE SCALE GENOMIC DNA]</scope>
    <source>
        <strain evidence="2 3">FP101781</strain>
    </source>
</reference>
<feature type="region of interest" description="Disordered" evidence="1">
    <location>
        <begin position="227"/>
        <end position="255"/>
    </location>
</feature>
<dbReference type="EMBL" id="QPFP01000036">
    <property type="protein sequence ID" value="TEB27857.1"/>
    <property type="molecule type" value="Genomic_DNA"/>
</dbReference>
<evidence type="ECO:0000256" key="1">
    <source>
        <dbReference type="SAM" id="MobiDB-lite"/>
    </source>
</evidence>